<evidence type="ECO:0000256" key="6">
    <source>
        <dbReference type="ARBA" id="ARBA00031269"/>
    </source>
</evidence>
<feature type="domain" description="Iron hydrogenase large subunit C-terminal" evidence="8">
    <location>
        <begin position="107"/>
        <end position="439"/>
    </location>
</feature>
<evidence type="ECO:0000256" key="5">
    <source>
        <dbReference type="ARBA" id="ARBA00023014"/>
    </source>
</evidence>
<dbReference type="STRING" id="683960.A0A1E3PBF8"/>
<dbReference type="GO" id="GO:0005829">
    <property type="term" value="C:cytosol"/>
    <property type="evidence" value="ECO:0007669"/>
    <property type="project" value="EnsemblFungi"/>
</dbReference>
<dbReference type="GO" id="GO:0051539">
    <property type="term" value="F:4 iron, 4 sulfur cluster binding"/>
    <property type="evidence" value="ECO:0007669"/>
    <property type="project" value="UniProtKB-KW"/>
</dbReference>
<keyword evidence="4" id="KW-0004">4Fe-4S</keyword>
<dbReference type="Gene3D" id="3.40.950.10">
    <property type="entry name" value="Fe-only Hydrogenase (Larger Subunit), Chain L, domain 3"/>
    <property type="match status" value="2"/>
</dbReference>
<keyword evidence="4" id="KW-0479">Metal-binding</keyword>
<dbReference type="Proteomes" id="UP000094112">
    <property type="component" value="Unassembled WGS sequence"/>
</dbReference>
<proteinExistence type="inferred from homology"/>
<dbReference type="Gene3D" id="3.40.50.1780">
    <property type="match status" value="2"/>
</dbReference>
<dbReference type="PANTHER" id="PTHR11615">
    <property type="entry name" value="NITRATE, FORMATE, IRON DEHYDROGENASE"/>
    <property type="match status" value="1"/>
</dbReference>
<evidence type="ECO:0000256" key="1">
    <source>
        <dbReference type="ARBA" id="ARBA00006596"/>
    </source>
</evidence>
<name>A0A1E3PBF8_WICAA</name>
<protein>
    <recommendedName>
        <fullName evidence="2">Cytosolic Fe-S cluster assembly factor NAR1</fullName>
    </recommendedName>
    <alternativeName>
        <fullName evidence="3">Cytosolic Fe-S cluster assembly factor nar1</fullName>
    </alternativeName>
    <alternativeName>
        <fullName evidence="6">Nuclear architecture-related protein 1</fullName>
    </alternativeName>
</protein>
<dbReference type="Pfam" id="PF02906">
    <property type="entry name" value="Fe_hyd_lg_C"/>
    <property type="match status" value="1"/>
</dbReference>
<feature type="region of interest" description="Disordered" evidence="7">
    <location>
        <begin position="390"/>
        <end position="418"/>
    </location>
</feature>
<evidence type="ECO:0000256" key="2">
    <source>
        <dbReference type="ARBA" id="ARBA00015854"/>
    </source>
</evidence>
<dbReference type="EMBL" id="KV454208">
    <property type="protein sequence ID" value="ODQ62217.1"/>
    <property type="molecule type" value="Genomic_DNA"/>
</dbReference>
<dbReference type="InterPro" id="IPR004108">
    <property type="entry name" value="Fe_hydrogenase_lsu_C"/>
</dbReference>
<dbReference type="InterPro" id="IPR050340">
    <property type="entry name" value="Cytosolic_Fe-S_CAF"/>
</dbReference>
<dbReference type="AlphaFoldDB" id="A0A1E3PBF8"/>
<dbReference type="GO" id="GO:0016020">
    <property type="term" value="C:membrane"/>
    <property type="evidence" value="ECO:0007669"/>
    <property type="project" value="EnsemblFungi"/>
</dbReference>
<evidence type="ECO:0000313" key="9">
    <source>
        <dbReference type="EMBL" id="ODQ62217.1"/>
    </source>
</evidence>
<evidence type="ECO:0000256" key="4">
    <source>
        <dbReference type="ARBA" id="ARBA00022485"/>
    </source>
</evidence>
<keyword evidence="4" id="KW-0408">Iron</keyword>
<reference evidence="9 10" key="1">
    <citation type="journal article" date="2016" name="Proc. Natl. Acad. Sci. U.S.A.">
        <title>Comparative genomics of biotechnologically important yeasts.</title>
        <authorList>
            <person name="Riley R."/>
            <person name="Haridas S."/>
            <person name="Wolfe K.H."/>
            <person name="Lopes M.R."/>
            <person name="Hittinger C.T."/>
            <person name="Goeker M."/>
            <person name="Salamov A.A."/>
            <person name="Wisecaver J.H."/>
            <person name="Long T.M."/>
            <person name="Calvey C.H."/>
            <person name="Aerts A.L."/>
            <person name="Barry K.W."/>
            <person name="Choi C."/>
            <person name="Clum A."/>
            <person name="Coughlan A.Y."/>
            <person name="Deshpande S."/>
            <person name="Douglass A.P."/>
            <person name="Hanson S.J."/>
            <person name="Klenk H.-P."/>
            <person name="LaButti K.M."/>
            <person name="Lapidus A."/>
            <person name="Lindquist E.A."/>
            <person name="Lipzen A.M."/>
            <person name="Meier-Kolthoff J.P."/>
            <person name="Ohm R.A."/>
            <person name="Otillar R.P."/>
            <person name="Pangilinan J.L."/>
            <person name="Peng Y."/>
            <person name="Rokas A."/>
            <person name="Rosa C.A."/>
            <person name="Scheuner C."/>
            <person name="Sibirny A.A."/>
            <person name="Slot J.C."/>
            <person name="Stielow J.B."/>
            <person name="Sun H."/>
            <person name="Kurtzman C.P."/>
            <person name="Blackwell M."/>
            <person name="Grigoriev I.V."/>
            <person name="Jeffries T.W."/>
        </authorList>
    </citation>
    <scope>NUCLEOTIDE SEQUENCE [LARGE SCALE GENOMIC DNA]</scope>
    <source>
        <strain evidence="10">ATCC 58044 / CBS 1984 / NCYC 433 / NRRL Y-366-8</strain>
    </source>
</reference>
<comment type="similarity">
    <text evidence="1">Belongs to the NARF family.</text>
</comment>
<gene>
    <name evidence="9" type="ORF">WICANDRAFT_76396</name>
</gene>
<dbReference type="GO" id="GO:0016226">
    <property type="term" value="P:iron-sulfur cluster assembly"/>
    <property type="evidence" value="ECO:0007669"/>
    <property type="project" value="EnsemblFungi"/>
</dbReference>
<dbReference type="InterPro" id="IPR009016">
    <property type="entry name" value="Fe_hydrogenase"/>
</dbReference>
<dbReference type="OrthoDB" id="10253113at2759"/>
<dbReference type="RefSeq" id="XP_019041424.1">
    <property type="nucleotide sequence ID" value="XM_019184376.1"/>
</dbReference>
<accession>A0A1E3PBF8</accession>
<organism evidence="9 10">
    <name type="scientific">Wickerhamomyces anomalus (strain ATCC 58044 / CBS 1984 / NCYC 433 / NRRL Y-366-8)</name>
    <name type="common">Yeast</name>
    <name type="synonym">Hansenula anomala</name>
    <dbReference type="NCBI Taxonomy" id="683960"/>
    <lineage>
        <taxon>Eukaryota</taxon>
        <taxon>Fungi</taxon>
        <taxon>Dikarya</taxon>
        <taxon>Ascomycota</taxon>
        <taxon>Saccharomycotina</taxon>
        <taxon>Saccharomycetes</taxon>
        <taxon>Phaffomycetales</taxon>
        <taxon>Wickerhamomycetaceae</taxon>
        <taxon>Wickerhamomyces</taxon>
    </lineage>
</organism>
<keyword evidence="5" id="KW-0411">Iron-sulfur</keyword>
<dbReference type="GeneID" id="30201622"/>
<dbReference type="SUPFAM" id="SSF53920">
    <property type="entry name" value="Fe-only hydrogenase"/>
    <property type="match status" value="1"/>
</dbReference>
<evidence type="ECO:0000256" key="3">
    <source>
        <dbReference type="ARBA" id="ARBA00017073"/>
    </source>
</evidence>
<sequence>MSAILSDADLNDFISPGLACIKPAGEVRANNSNVDDGAFEIQIGSNGEALEVSVDDGTVKDLPSASISLQDCLACSGCITSAEEVLLAKQTHTILLEELNQNLDDKIFAMSVSHQARVSLSAFLNIPIIKVDELLMNVFSEKYGFKFVVGTELARLLSIAKTNNELIQNKLQGSSKVNLSCICPGFVLYVEKTKPEILPYLLNVKSPQQITGLLMKTLISRQMNTTPDKIYHLSIMPCFDKKLEAARPEESSSDSTIDVDCVITPKELIELFKSENINILDYITKSQESPTSLYSQAAPQHWPFPIESWDSNFGSPSGGYAQNYIIALQSYYTTQGIDSKIKEIKGKNSDVLEFQLIDSQGTKLGSSAIVNGFRNIQNLVRKLKPSGRVKVGSGNALTSRRKARLQRGGDSGVNEETADPASCDYVEVMACPGGCINGGGLNGPVENSIANNKEFLSLMVEKYENELKLVDKLNDDVSLQQFLENFKQEFGIEDKRIFNYKLNVIEKSNDILTAGNNW</sequence>
<evidence type="ECO:0000313" key="10">
    <source>
        <dbReference type="Proteomes" id="UP000094112"/>
    </source>
</evidence>
<evidence type="ECO:0000256" key="7">
    <source>
        <dbReference type="SAM" id="MobiDB-lite"/>
    </source>
</evidence>
<evidence type="ECO:0000259" key="8">
    <source>
        <dbReference type="Pfam" id="PF02906"/>
    </source>
</evidence>
<keyword evidence="10" id="KW-1185">Reference proteome</keyword>